<organism evidence="2">
    <name type="scientific">Plesiomonas shigelloides</name>
    <name type="common">Aeromonas shigelloides</name>
    <dbReference type="NCBI Taxonomy" id="703"/>
    <lineage>
        <taxon>Bacteria</taxon>
        <taxon>Pseudomonadati</taxon>
        <taxon>Pseudomonadota</taxon>
        <taxon>Gammaproteobacteria</taxon>
        <taxon>Enterobacterales</taxon>
        <taxon>Enterobacteriaceae</taxon>
        <taxon>Plesiomonas</taxon>
    </lineage>
</organism>
<dbReference type="AlphaFoldDB" id="A0A4D6U7J1"/>
<feature type="transmembrane region" description="Helical" evidence="1">
    <location>
        <begin position="107"/>
        <end position="132"/>
    </location>
</feature>
<sequence length="298" mass="34319">MSTLILLLVYYIYIYNVDFEKILFSCLIILACFTLFISMLHSFNLLPEYMKYFFEKYSLGSIGSRELAGILVPMIHFGTVPILFLGVVISCGYMLKRGLNFRNLLVLIVFLIVIVLSSSRALILLSFLYIFFMLYIRSGFLFKLALVCFISIVIYINFKFIYMNLSSDDFSNSVKIGHVLGFFDYFSWHNLVLGNGLASYYYSPGVSKLVAHTEITPLDQIRYFGLIPVIIIYGSLILPGIVLVLNENDTHIKMKFLGFVMYLLMSLTNPVLFNSFGILVILWWWSVLLKVRGYYNNA</sequence>
<keyword evidence="1" id="KW-0472">Membrane</keyword>
<keyword evidence="1" id="KW-0812">Transmembrane</keyword>
<gene>
    <name evidence="2" type="primary">orf16</name>
</gene>
<keyword evidence="1" id="KW-1133">Transmembrane helix</keyword>
<feature type="transmembrane region" description="Helical" evidence="1">
    <location>
        <begin position="22"/>
        <end position="46"/>
    </location>
</feature>
<feature type="transmembrane region" description="Helical" evidence="1">
    <location>
        <begin position="144"/>
        <end position="162"/>
    </location>
</feature>
<reference evidence="2" key="1">
    <citation type="journal article" date="2019" name="Front. Microbiol.">
        <title>O-Antigen Gene Clusters of Plesiomonas shigelloides Serogroups and Its Application in Development of a Molecular Serotyping Scheme.</title>
        <authorList>
            <person name="Xi D."/>
            <person name="Wang X."/>
            <person name="Ning K."/>
            <person name="Liu Q."/>
            <person name="Jing F."/>
            <person name="Guo X."/>
            <person name="Cao B."/>
        </authorList>
    </citation>
    <scope>NUCLEOTIDE SEQUENCE</scope>
    <source>
        <strain evidence="2">O26H1a1c</strain>
    </source>
</reference>
<protein>
    <recommendedName>
        <fullName evidence="3">Wzy</fullName>
    </recommendedName>
</protein>
<accession>A0A4D6U7J1</accession>
<evidence type="ECO:0000256" key="1">
    <source>
        <dbReference type="SAM" id="Phobius"/>
    </source>
</evidence>
<feature type="transmembrane region" description="Helical" evidence="1">
    <location>
        <begin position="223"/>
        <end position="245"/>
    </location>
</feature>
<feature type="transmembrane region" description="Helical" evidence="1">
    <location>
        <begin position="257"/>
        <end position="285"/>
    </location>
</feature>
<feature type="transmembrane region" description="Helical" evidence="1">
    <location>
        <begin position="67"/>
        <end position="95"/>
    </location>
</feature>
<proteinExistence type="predicted"/>
<dbReference type="EMBL" id="MK551184">
    <property type="protein sequence ID" value="QCH03208.1"/>
    <property type="molecule type" value="Genomic_DNA"/>
</dbReference>
<evidence type="ECO:0000313" key="2">
    <source>
        <dbReference type="EMBL" id="QCH03208.1"/>
    </source>
</evidence>
<name>A0A4D6U7J1_PLESH</name>
<evidence type="ECO:0008006" key="3">
    <source>
        <dbReference type="Google" id="ProtNLM"/>
    </source>
</evidence>